<protein>
    <submittedName>
        <fullName evidence="5">RpsA protein</fullName>
    </submittedName>
</protein>
<dbReference type="Pfam" id="PF00575">
    <property type="entry name" value="S1"/>
    <property type="match status" value="1"/>
</dbReference>
<dbReference type="OrthoDB" id="420451at2759"/>
<organism evidence="5 6">
    <name type="scientific">Symbiodinium pilosum</name>
    <name type="common">Dinoflagellate</name>
    <dbReference type="NCBI Taxonomy" id="2952"/>
    <lineage>
        <taxon>Eukaryota</taxon>
        <taxon>Sar</taxon>
        <taxon>Alveolata</taxon>
        <taxon>Dinophyceae</taxon>
        <taxon>Suessiales</taxon>
        <taxon>Symbiodiniaceae</taxon>
        <taxon>Symbiodinium</taxon>
    </lineage>
</organism>
<dbReference type="PANTHER" id="PTHR46551:SF1">
    <property type="entry name" value="SAP DOMAIN-CONTAINING RIBONUCLEOPROTEIN"/>
    <property type="match status" value="1"/>
</dbReference>
<evidence type="ECO:0000313" key="5">
    <source>
        <dbReference type="EMBL" id="CAE7212588.1"/>
    </source>
</evidence>
<comment type="caution">
    <text evidence="5">The sequence shown here is derived from an EMBL/GenBank/DDBJ whole genome shotgun (WGS) entry which is preliminary data.</text>
</comment>
<dbReference type="Pfam" id="PF02037">
    <property type="entry name" value="SAP"/>
    <property type="match status" value="2"/>
</dbReference>
<evidence type="ECO:0000259" key="4">
    <source>
        <dbReference type="PROSITE" id="PS50800"/>
    </source>
</evidence>
<feature type="domain" description="SAP" evidence="4">
    <location>
        <begin position="39"/>
        <end position="73"/>
    </location>
</feature>
<name>A0A812JPR3_SYMPI</name>
<dbReference type="EMBL" id="CAJNIZ010002603">
    <property type="protein sequence ID" value="CAE7212588.1"/>
    <property type="molecule type" value="Genomic_DNA"/>
</dbReference>
<dbReference type="Gene3D" id="1.10.720.30">
    <property type="entry name" value="SAP domain"/>
    <property type="match status" value="2"/>
</dbReference>
<dbReference type="InterPro" id="IPR012340">
    <property type="entry name" value="NA-bd_OB-fold"/>
</dbReference>
<feature type="domain" description="S1 motif" evidence="3">
    <location>
        <begin position="165"/>
        <end position="230"/>
    </location>
</feature>
<dbReference type="GO" id="GO:0016973">
    <property type="term" value="P:poly(A)+ mRNA export from nucleus"/>
    <property type="evidence" value="ECO:0007669"/>
    <property type="project" value="TreeGrafter"/>
</dbReference>
<evidence type="ECO:0000313" key="6">
    <source>
        <dbReference type="Proteomes" id="UP000649617"/>
    </source>
</evidence>
<dbReference type="PANTHER" id="PTHR46551">
    <property type="entry name" value="SAP DOMAIN-CONTAINING RIBONUCLEOPROTEIN"/>
    <property type="match status" value="1"/>
</dbReference>
<dbReference type="PROSITE" id="PS50800">
    <property type="entry name" value="SAP"/>
    <property type="match status" value="2"/>
</dbReference>
<dbReference type="InterPro" id="IPR036361">
    <property type="entry name" value="SAP_dom_sf"/>
</dbReference>
<feature type="domain" description="SAP" evidence="4">
    <location>
        <begin position="99"/>
        <end position="133"/>
    </location>
</feature>
<keyword evidence="6" id="KW-1185">Reference proteome</keyword>
<dbReference type="GO" id="GO:0003676">
    <property type="term" value="F:nucleic acid binding"/>
    <property type="evidence" value="ECO:0007669"/>
    <property type="project" value="InterPro"/>
</dbReference>
<sequence>GWPSLPFTTWVPCLAGAGLPTTGRQRTALHARTKVVEDLNDLTVVELRERLRQLSLPVSGKKRELIERILAAETEERYQDEHQAAEGDEQAAGPAASQYLQMKVAHLKAALRERGLPVSGRKAVLAARLEAADASPPLAKALESEAVDAKVLKPGEVSLESLRVGQKIHGSVRRLSRWGAFVDIGLESTCLMRISRMAERFLNDASEVVSVGQEVDVCIASRQTAKSAFP</sequence>
<dbReference type="PROSITE" id="PS50126">
    <property type="entry name" value="S1"/>
    <property type="match status" value="1"/>
</dbReference>
<dbReference type="InterPro" id="IPR003029">
    <property type="entry name" value="S1_domain"/>
</dbReference>
<evidence type="ECO:0000256" key="1">
    <source>
        <dbReference type="ARBA" id="ARBA00022553"/>
    </source>
</evidence>
<dbReference type="SUPFAM" id="SSF68906">
    <property type="entry name" value="SAP domain"/>
    <property type="match status" value="2"/>
</dbReference>
<dbReference type="Proteomes" id="UP000649617">
    <property type="component" value="Unassembled WGS sequence"/>
</dbReference>
<accession>A0A812JPR3</accession>
<proteinExistence type="inferred from homology"/>
<dbReference type="AlphaFoldDB" id="A0A812JPR3"/>
<dbReference type="SUPFAM" id="SSF50249">
    <property type="entry name" value="Nucleic acid-binding proteins"/>
    <property type="match status" value="1"/>
</dbReference>
<dbReference type="Gene3D" id="2.40.50.140">
    <property type="entry name" value="Nucleic acid-binding proteins"/>
    <property type="match status" value="1"/>
</dbReference>
<dbReference type="SMART" id="SM00513">
    <property type="entry name" value="SAP"/>
    <property type="match status" value="2"/>
</dbReference>
<gene>
    <name evidence="5" type="primary">rpsA</name>
    <name evidence="5" type="ORF">SPIL2461_LOCUS2394</name>
</gene>
<feature type="non-terminal residue" evidence="5">
    <location>
        <position position="230"/>
    </location>
</feature>
<evidence type="ECO:0000256" key="2">
    <source>
        <dbReference type="ARBA" id="ARBA00046328"/>
    </source>
</evidence>
<dbReference type="InterPro" id="IPR052240">
    <property type="entry name" value="SAP_domain_ribonucleoprotein"/>
</dbReference>
<evidence type="ECO:0000259" key="3">
    <source>
        <dbReference type="PROSITE" id="PS50126"/>
    </source>
</evidence>
<dbReference type="InterPro" id="IPR003034">
    <property type="entry name" value="SAP_dom"/>
</dbReference>
<keyword evidence="1" id="KW-0597">Phosphoprotein</keyword>
<comment type="similarity">
    <text evidence="2">Belongs to the SAP domain-containing ribonucleoprotein family.</text>
</comment>
<reference evidence="5" key="1">
    <citation type="submission" date="2021-02" db="EMBL/GenBank/DDBJ databases">
        <authorList>
            <person name="Dougan E. K."/>
            <person name="Rhodes N."/>
            <person name="Thang M."/>
            <person name="Chan C."/>
        </authorList>
    </citation>
    <scope>NUCLEOTIDE SEQUENCE</scope>
</reference>
<dbReference type="GO" id="GO:0005634">
    <property type="term" value="C:nucleus"/>
    <property type="evidence" value="ECO:0007669"/>
    <property type="project" value="TreeGrafter"/>
</dbReference>